<sequence length="139" mass="14606">MVPMRHAGKRTRGCGVIHWLLILGLWLQVIGPVFAGMSPADPLRGVQVVACTPAGMVIMDLSPAVDGEDGSDSSRMLRTGHCPLCATHPVPPTFALAGAAAPAAPWVQPAAGFDETPCAARLAETWEWPLARCPPSRSC</sequence>
<evidence type="ECO:0000313" key="7">
    <source>
        <dbReference type="EMBL" id="XDJ66509.1"/>
    </source>
</evidence>
<dbReference type="EMBL" id="CP158259">
    <property type="protein sequence ID" value="XDJ61999.1"/>
    <property type="molecule type" value="Genomic_DNA"/>
</dbReference>
<dbReference type="EMBL" id="CP158272">
    <property type="protein sequence ID" value="XDJ98926.1"/>
    <property type="molecule type" value="Genomic_DNA"/>
</dbReference>
<dbReference type="EMBL" id="CP158258">
    <property type="protein sequence ID" value="XDJ57230.1"/>
    <property type="molecule type" value="Genomic_DNA"/>
</dbReference>
<dbReference type="EMBL" id="CP158260">
    <property type="protein sequence ID" value="XDJ63381.1"/>
    <property type="molecule type" value="Genomic_DNA"/>
</dbReference>
<dbReference type="Pfam" id="PF11162">
    <property type="entry name" value="DUF2946"/>
    <property type="match status" value="1"/>
</dbReference>
<evidence type="ECO:0000313" key="8">
    <source>
        <dbReference type="EMBL" id="XDJ72365.1"/>
    </source>
</evidence>
<dbReference type="RefSeq" id="WP_368642364.1">
    <property type="nucleotide sequence ID" value="NZ_CP158253.1"/>
</dbReference>
<dbReference type="EMBL" id="CP158273">
    <property type="protein sequence ID" value="XDJ96277.1"/>
    <property type="molecule type" value="Genomic_DNA"/>
</dbReference>
<evidence type="ECO:0000313" key="12">
    <source>
        <dbReference type="EMBL" id="XDJ85965.1"/>
    </source>
</evidence>
<evidence type="ECO:0000313" key="15">
    <source>
        <dbReference type="EMBL" id="XDJ92572.1"/>
    </source>
</evidence>
<dbReference type="EMBL" id="CP158265">
    <property type="protein sequence ID" value="XDJ77631.1"/>
    <property type="molecule type" value="Genomic_DNA"/>
</dbReference>
<dbReference type="InterPro" id="IPR021333">
    <property type="entry name" value="DUF2946"/>
</dbReference>
<evidence type="ECO:0000313" key="17">
    <source>
        <dbReference type="EMBL" id="XDJ98926.1"/>
    </source>
</evidence>
<dbReference type="KEGG" id="cgin:ABRZ00_08240"/>
<dbReference type="EMBL" id="CP158266">
    <property type="protein sequence ID" value="XDJ82449.1"/>
    <property type="molecule type" value="Genomic_DNA"/>
</dbReference>
<evidence type="ECO:0000313" key="11">
    <source>
        <dbReference type="EMBL" id="XDJ82449.1"/>
    </source>
</evidence>
<dbReference type="EMBL" id="CP158269">
    <property type="protein sequence ID" value="XDJ87964.1"/>
    <property type="molecule type" value="Genomic_DNA"/>
</dbReference>
<dbReference type="EMBL" id="CP158270">
    <property type="protein sequence ID" value="XDJ91908.1"/>
    <property type="molecule type" value="Genomic_DNA"/>
</dbReference>
<reference evidence="7" key="1">
    <citation type="submission" date="2024-05" db="EMBL/GenBank/DDBJ databases">
        <authorList>
            <person name="Luo Y.-C."/>
            <person name="Nicholds J."/>
            <person name="Mortimer T."/>
            <person name="Maboni G."/>
        </authorList>
    </citation>
    <scope>NUCLEOTIDE SEQUENCE</scope>
    <source>
        <strain evidence="16">124370</strain>
        <strain evidence="17">124566</strain>
        <strain evidence="15">124953</strain>
        <strain evidence="14">130308</strain>
        <strain evidence="13">130416</strain>
        <strain evidence="12">140124</strain>
        <strain evidence="11">143751</strain>
        <strain evidence="10">143769</strain>
        <strain evidence="9">143811</strain>
        <strain evidence="8">143936</strain>
        <strain evidence="7">145849</strain>
        <strain evidence="6">145850</strain>
        <strain evidence="5">145852</strain>
        <strain evidence="4">148131</strain>
        <strain evidence="3">150221</strain>
        <strain evidence="2">150964</strain>
        <strain evidence="1">153271</strain>
    </source>
</reference>
<accession>A0AB39EJH9</accession>
<dbReference type="EMBL" id="CP158253">
    <property type="protein sequence ID" value="XDJ43650.1"/>
    <property type="molecule type" value="Genomic_DNA"/>
</dbReference>
<dbReference type="AlphaFoldDB" id="A0AB39EJH9"/>
<name>A0AB39EJH9_9BURK</name>
<evidence type="ECO:0000313" key="5">
    <source>
        <dbReference type="EMBL" id="XDJ61999.1"/>
    </source>
</evidence>
<evidence type="ECO:0000313" key="1">
    <source>
        <dbReference type="EMBL" id="XDJ43650.1"/>
    </source>
</evidence>
<dbReference type="EMBL" id="CP158271">
    <property type="protein sequence ID" value="XDJ92572.1"/>
    <property type="molecule type" value="Genomic_DNA"/>
</dbReference>
<evidence type="ECO:0000313" key="4">
    <source>
        <dbReference type="EMBL" id="XDJ57230.1"/>
    </source>
</evidence>
<dbReference type="EMBL" id="CP158268">
    <property type="protein sequence ID" value="XDJ85965.1"/>
    <property type="molecule type" value="Genomic_DNA"/>
</dbReference>
<evidence type="ECO:0000313" key="13">
    <source>
        <dbReference type="EMBL" id="XDJ87964.1"/>
    </source>
</evidence>
<dbReference type="EMBL" id="CP158261">
    <property type="protein sequence ID" value="XDJ66509.1"/>
    <property type="molecule type" value="Genomic_DNA"/>
</dbReference>
<dbReference type="EMBL" id="CP158257">
    <property type="protein sequence ID" value="XDJ54563.1"/>
    <property type="molecule type" value="Genomic_DNA"/>
</dbReference>
<dbReference type="GeneID" id="93067516"/>
<organism evidence="7">
    <name type="scientific">Castellaniella ginsengisoli</name>
    <dbReference type="NCBI Taxonomy" id="546114"/>
    <lineage>
        <taxon>Bacteria</taxon>
        <taxon>Pseudomonadati</taxon>
        <taxon>Pseudomonadota</taxon>
        <taxon>Betaproteobacteria</taxon>
        <taxon>Burkholderiales</taxon>
        <taxon>Alcaligenaceae</taxon>
        <taxon>Castellaniella</taxon>
    </lineage>
</organism>
<evidence type="ECO:0000313" key="16">
    <source>
        <dbReference type="EMBL" id="XDJ96277.1"/>
    </source>
</evidence>
<dbReference type="EMBL" id="CP158264">
    <property type="protein sequence ID" value="XDJ74623.1"/>
    <property type="molecule type" value="Genomic_DNA"/>
</dbReference>
<evidence type="ECO:0000313" key="3">
    <source>
        <dbReference type="EMBL" id="XDJ54563.1"/>
    </source>
</evidence>
<evidence type="ECO:0000313" key="2">
    <source>
        <dbReference type="EMBL" id="XDJ52007.1"/>
    </source>
</evidence>
<dbReference type="EMBL" id="CP158256">
    <property type="protein sequence ID" value="XDJ52007.1"/>
    <property type="molecule type" value="Genomic_DNA"/>
</dbReference>
<evidence type="ECO:0000313" key="14">
    <source>
        <dbReference type="EMBL" id="XDJ91908.1"/>
    </source>
</evidence>
<dbReference type="EMBL" id="CP158263">
    <property type="protein sequence ID" value="XDJ72365.1"/>
    <property type="molecule type" value="Genomic_DNA"/>
</dbReference>
<evidence type="ECO:0000313" key="6">
    <source>
        <dbReference type="EMBL" id="XDJ63381.1"/>
    </source>
</evidence>
<evidence type="ECO:0000313" key="10">
    <source>
        <dbReference type="EMBL" id="XDJ77631.1"/>
    </source>
</evidence>
<proteinExistence type="predicted"/>
<evidence type="ECO:0000313" key="9">
    <source>
        <dbReference type="EMBL" id="XDJ74623.1"/>
    </source>
</evidence>
<protein>
    <submittedName>
        <fullName evidence="7">DUF2946 family protein</fullName>
    </submittedName>
</protein>
<gene>
    <name evidence="4" type="ORF">ABRY90_07985</name>
    <name evidence="7" type="ORF">ABRY91_00175</name>
    <name evidence="5" type="ORF">ABRY92_05215</name>
    <name evidence="15" type="ORF">ABRY95_09195</name>
    <name evidence="11" type="ORF">ABRY96_12365</name>
    <name evidence="9" type="ORF">ABRY97_00175</name>
    <name evidence="13" type="ORF">ABRY98_13775</name>
    <name evidence="3" type="ORF">ABRZ00_08240</name>
    <name evidence="2" type="ORF">ABRZ01_08540</name>
    <name evidence="1" type="ORF">ABRZ02_08125</name>
    <name evidence="6" type="ORF">ABRZ03_11770</name>
    <name evidence="16" type="ORF">ABRZ05_00680</name>
    <name evidence="8" type="ORF">ABRZ06_02375</name>
    <name evidence="12" type="ORF">ABRZ08_03760</name>
    <name evidence="10" type="ORF">ABRZ10_02140</name>
    <name evidence="17" type="ORF">ABRZ11_00340</name>
    <name evidence="14" type="ORF">ABRZ12_06430</name>
</gene>